<dbReference type="EC" id="2.1.1.64" evidence="1"/>
<dbReference type="PANTHER" id="PTHR43861:SF6">
    <property type="entry name" value="METHYLTRANSFERASE TYPE 11"/>
    <property type="match status" value="1"/>
</dbReference>
<dbReference type="CDD" id="cd02440">
    <property type="entry name" value="AdoMet_MTases"/>
    <property type="match status" value="1"/>
</dbReference>
<dbReference type="SUPFAM" id="SSF53335">
    <property type="entry name" value="S-adenosyl-L-methionine-dependent methyltransferases"/>
    <property type="match status" value="1"/>
</dbReference>
<dbReference type="GO" id="GO:0032259">
    <property type="term" value="P:methylation"/>
    <property type="evidence" value="ECO:0007669"/>
    <property type="project" value="UniProtKB-KW"/>
</dbReference>
<organism evidence="1 2">
    <name type="scientific">candidate division CSSED10-310 bacterium</name>
    <dbReference type="NCBI Taxonomy" id="2855610"/>
    <lineage>
        <taxon>Bacteria</taxon>
        <taxon>Bacteria division CSSED10-310</taxon>
    </lineage>
</organism>
<dbReference type="Gene3D" id="3.40.50.150">
    <property type="entry name" value="Vaccinia Virus protein VP39"/>
    <property type="match status" value="1"/>
</dbReference>
<keyword evidence="1" id="KW-0808">Transferase</keyword>
<dbReference type="GO" id="GO:0102208">
    <property type="term" value="F:2-polyprenyl-6-hydroxyphenol methylase activity"/>
    <property type="evidence" value="ECO:0007669"/>
    <property type="project" value="UniProtKB-EC"/>
</dbReference>
<evidence type="ECO:0000313" key="2">
    <source>
        <dbReference type="Proteomes" id="UP001594351"/>
    </source>
</evidence>
<dbReference type="PANTHER" id="PTHR43861">
    <property type="entry name" value="TRANS-ACONITATE 2-METHYLTRANSFERASE-RELATED"/>
    <property type="match status" value="1"/>
</dbReference>
<reference evidence="1 2" key="1">
    <citation type="submission" date="2024-09" db="EMBL/GenBank/DDBJ databases">
        <title>Laminarin stimulates single cell rates of sulfate reduction while oxygen inhibits transcriptomic activity in coastal marine sediment.</title>
        <authorList>
            <person name="Lindsay M."/>
            <person name="Orcutt B."/>
            <person name="Emerson D."/>
            <person name="Stepanauskas R."/>
            <person name="D'Angelo T."/>
        </authorList>
    </citation>
    <scope>NUCLEOTIDE SEQUENCE [LARGE SCALE GENOMIC DNA]</scope>
    <source>
        <strain evidence="1">SAG AM-311-K15</strain>
    </source>
</reference>
<name>A0ABV6YV01_UNCC1</name>
<gene>
    <name evidence="1" type="ORF">ACFL27_07520</name>
</gene>
<keyword evidence="2" id="KW-1185">Reference proteome</keyword>
<proteinExistence type="predicted"/>
<dbReference type="InterPro" id="IPR029063">
    <property type="entry name" value="SAM-dependent_MTases_sf"/>
</dbReference>
<dbReference type="Pfam" id="PF13489">
    <property type="entry name" value="Methyltransf_23"/>
    <property type="match status" value="1"/>
</dbReference>
<dbReference type="Proteomes" id="UP001594351">
    <property type="component" value="Unassembled WGS sequence"/>
</dbReference>
<accession>A0ABV6YV01</accession>
<keyword evidence="1" id="KW-0489">Methyltransferase</keyword>
<evidence type="ECO:0000313" key="1">
    <source>
        <dbReference type="EMBL" id="MFC1850023.1"/>
    </source>
</evidence>
<dbReference type="EC" id="2.1.1.222" evidence="1"/>
<protein>
    <submittedName>
        <fullName evidence="1">Class I SAM-dependent methyltransferase</fullName>
        <ecNumber evidence="1">2.1.1.222</ecNumber>
        <ecNumber evidence="1">2.1.1.64</ecNumber>
    </submittedName>
</protein>
<comment type="caution">
    <text evidence="1">The sequence shown here is derived from an EMBL/GenBank/DDBJ whole genome shotgun (WGS) entry which is preliminary data.</text>
</comment>
<dbReference type="GO" id="GO:0061542">
    <property type="term" value="F:3-demethylubiquinol 3-O-methyltransferase activity"/>
    <property type="evidence" value="ECO:0007669"/>
    <property type="project" value="UniProtKB-EC"/>
</dbReference>
<sequence>MNIICPLCTYDDLRFLGKRSDLVTAERIHQEYYKFVEDVSLFDRGIYKCLVCGFQFVYPQYNQADLAALYNQDGYGKSQEAWSPLSEFKSSFARDLINEWKTKYTSLGVVSWREEFQANNKRTPTFLDVGCGRGQDLLVFHELGFEVTGIDVSDYQIEFARNHLNFNLVKTSLDDFKPVRKFDCILASHVIEHVVSPHSFIDDLLRLMNPEGLLLLETPLIFDGGREQDRYRDIYHTLFFDHFSLTVLALMHGLQVKNIIHVNYKDDLEYHIFILFSLACRDNPVPNKIDRSFLEAFRACHEGMHQDFCKWGRYYSAASRWRRAWRLWQQQGFLPALRRSLHFLKKLNS</sequence>
<dbReference type="EMBL" id="JBHPBY010000072">
    <property type="protein sequence ID" value="MFC1850023.1"/>
    <property type="molecule type" value="Genomic_DNA"/>
</dbReference>